<protein>
    <submittedName>
        <fullName evidence="2">Uncharacterized protein</fullName>
    </submittedName>
</protein>
<evidence type="ECO:0000313" key="2">
    <source>
        <dbReference type="EMBL" id="TRY86268.1"/>
    </source>
</evidence>
<evidence type="ECO:0000313" key="3">
    <source>
        <dbReference type="Proteomes" id="UP000316079"/>
    </source>
</evidence>
<accession>A0A553Q8K7</accession>
<feature type="region of interest" description="Disordered" evidence="1">
    <location>
        <begin position="38"/>
        <end position="59"/>
    </location>
</feature>
<gene>
    <name evidence="2" type="ORF">DNTS_015840</name>
</gene>
<dbReference type="EMBL" id="SRMA01026235">
    <property type="protein sequence ID" value="TRY86268.1"/>
    <property type="molecule type" value="Genomic_DNA"/>
</dbReference>
<name>A0A553Q8K7_9TELE</name>
<evidence type="ECO:0000256" key="1">
    <source>
        <dbReference type="SAM" id="MobiDB-lite"/>
    </source>
</evidence>
<proteinExistence type="predicted"/>
<sequence length="123" mass="12933">MDAQSQGQQPLVPVFQPQVCTAPTQIKNRAACSMSLSPFSTSTSAPVKPPHVCQSSRRETGGGLLRLSLRCVGVPLLPFEGEARGQKGRVRPNPSWQCVPSAAKKATTLWPPPAAMPASSALG</sequence>
<reference evidence="2 3" key="1">
    <citation type="journal article" date="2019" name="Sci. Data">
        <title>Hybrid genome assembly and annotation of Danionella translucida.</title>
        <authorList>
            <person name="Kadobianskyi M."/>
            <person name="Schulze L."/>
            <person name="Schuelke M."/>
            <person name="Judkewitz B."/>
        </authorList>
    </citation>
    <scope>NUCLEOTIDE SEQUENCE [LARGE SCALE GENOMIC DNA]</scope>
    <source>
        <strain evidence="2 3">Bolton</strain>
    </source>
</reference>
<dbReference type="AlphaFoldDB" id="A0A553Q8K7"/>
<keyword evidence="3" id="KW-1185">Reference proteome</keyword>
<organism evidence="2 3">
    <name type="scientific">Danionella cerebrum</name>
    <dbReference type="NCBI Taxonomy" id="2873325"/>
    <lineage>
        <taxon>Eukaryota</taxon>
        <taxon>Metazoa</taxon>
        <taxon>Chordata</taxon>
        <taxon>Craniata</taxon>
        <taxon>Vertebrata</taxon>
        <taxon>Euteleostomi</taxon>
        <taxon>Actinopterygii</taxon>
        <taxon>Neopterygii</taxon>
        <taxon>Teleostei</taxon>
        <taxon>Ostariophysi</taxon>
        <taxon>Cypriniformes</taxon>
        <taxon>Danionidae</taxon>
        <taxon>Danioninae</taxon>
        <taxon>Danionella</taxon>
    </lineage>
</organism>
<dbReference type="Proteomes" id="UP000316079">
    <property type="component" value="Unassembled WGS sequence"/>
</dbReference>
<comment type="caution">
    <text evidence="2">The sequence shown here is derived from an EMBL/GenBank/DDBJ whole genome shotgun (WGS) entry which is preliminary data.</text>
</comment>
<feature type="non-terminal residue" evidence="2">
    <location>
        <position position="123"/>
    </location>
</feature>